<feature type="non-terminal residue" evidence="1">
    <location>
        <position position="55"/>
    </location>
</feature>
<reference evidence="1" key="1">
    <citation type="submission" date="2020-04" db="EMBL/GenBank/DDBJ databases">
        <authorList>
            <person name="Alioto T."/>
            <person name="Alioto T."/>
            <person name="Gomez Garrido J."/>
        </authorList>
    </citation>
    <scope>NUCLEOTIDE SEQUENCE</scope>
    <source>
        <strain evidence="1">A484AB</strain>
    </source>
</reference>
<evidence type="ECO:0000313" key="1">
    <source>
        <dbReference type="EMBL" id="CAB3999365.1"/>
    </source>
</evidence>
<gene>
    <name evidence="1" type="ORF">PACLA_8A079964</name>
</gene>
<proteinExistence type="predicted"/>
<dbReference type="Proteomes" id="UP001152795">
    <property type="component" value="Unassembled WGS sequence"/>
</dbReference>
<comment type="caution">
    <text evidence="1">The sequence shown here is derived from an EMBL/GenBank/DDBJ whole genome shotgun (WGS) entry which is preliminary data.</text>
</comment>
<organism evidence="1 2">
    <name type="scientific">Paramuricea clavata</name>
    <name type="common">Red gorgonian</name>
    <name type="synonym">Violescent sea-whip</name>
    <dbReference type="NCBI Taxonomy" id="317549"/>
    <lineage>
        <taxon>Eukaryota</taxon>
        <taxon>Metazoa</taxon>
        <taxon>Cnidaria</taxon>
        <taxon>Anthozoa</taxon>
        <taxon>Octocorallia</taxon>
        <taxon>Malacalcyonacea</taxon>
        <taxon>Plexauridae</taxon>
        <taxon>Paramuricea</taxon>
    </lineage>
</organism>
<evidence type="ECO:0000313" key="2">
    <source>
        <dbReference type="Proteomes" id="UP001152795"/>
    </source>
</evidence>
<dbReference type="AlphaFoldDB" id="A0A7D9I7Y1"/>
<dbReference type="EMBL" id="CACRXK020003572">
    <property type="protein sequence ID" value="CAB3999365.1"/>
    <property type="molecule type" value="Genomic_DNA"/>
</dbReference>
<keyword evidence="2" id="KW-1185">Reference proteome</keyword>
<accession>A0A7D9I7Y1</accession>
<name>A0A7D9I7Y1_PARCT</name>
<sequence length="55" mass="6283">MTVHDYLNVTLTNDADREQILKNLPKLKRIPSDDTCHLVKQISDFDLDVIEVSDG</sequence>
<protein>
    <submittedName>
        <fullName evidence="1">Uncharacterized protein</fullName>
    </submittedName>
</protein>